<protein>
    <submittedName>
        <fullName evidence="1">Uncharacterized protein</fullName>
    </submittedName>
</protein>
<accession>A0A3P1T2W4</accession>
<organism evidence="1 2">
    <name type="scientific">Arachnia propionica</name>
    <dbReference type="NCBI Taxonomy" id="1750"/>
    <lineage>
        <taxon>Bacteria</taxon>
        <taxon>Bacillati</taxon>
        <taxon>Actinomycetota</taxon>
        <taxon>Actinomycetes</taxon>
        <taxon>Propionibacteriales</taxon>
        <taxon>Propionibacteriaceae</taxon>
        <taxon>Arachnia</taxon>
    </lineage>
</organism>
<dbReference type="AlphaFoldDB" id="A0A3P1T2W4"/>
<gene>
    <name evidence="1" type="ORF">EII34_13660</name>
</gene>
<reference evidence="1 2" key="1">
    <citation type="submission" date="2018-11" db="EMBL/GenBank/DDBJ databases">
        <title>Genomes From Bacteria Associated with the Canine Oral Cavity: a Test Case for Automated Genome-Based Taxonomic Assignment.</title>
        <authorList>
            <person name="Coil D.A."/>
            <person name="Jospin G."/>
            <person name="Darling A.E."/>
            <person name="Wallis C."/>
            <person name="Davis I.J."/>
            <person name="Harris S."/>
            <person name="Eisen J.A."/>
            <person name="Holcombe L.J."/>
            <person name="O'Flynn C."/>
        </authorList>
    </citation>
    <scope>NUCLEOTIDE SEQUENCE [LARGE SCALE GENOMIC DNA]</scope>
    <source>
        <strain evidence="1 2">OH887_COT-365</strain>
    </source>
</reference>
<dbReference type="EMBL" id="RQZG01000018">
    <property type="protein sequence ID" value="RRD03628.1"/>
    <property type="molecule type" value="Genomic_DNA"/>
</dbReference>
<name>A0A3P1T2W4_9ACTN</name>
<dbReference type="Proteomes" id="UP000280819">
    <property type="component" value="Unassembled WGS sequence"/>
</dbReference>
<evidence type="ECO:0000313" key="1">
    <source>
        <dbReference type="EMBL" id="RRD03628.1"/>
    </source>
</evidence>
<comment type="caution">
    <text evidence="1">The sequence shown here is derived from an EMBL/GenBank/DDBJ whole genome shotgun (WGS) entry which is preliminary data.</text>
</comment>
<evidence type="ECO:0000313" key="2">
    <source>
        <dbReference type="Proteomes" id="UP000280819"/>
    </source>
</evidence>
<proteinExistence type="predicted"/>
<sequence>MLGFAALDHRPGGPVAVWLVSRTEPAEASSTNAVVIDADDPERLRKVHGLTRDRIVVLTPDSTTVEPPVEKAAGVDLLDRFVEATRAHQEAIVTAIRAHAATRKGQKLVEPTFPAPPEPPTHWPGTSELRALQLARWLARVWTNWLVGDGERLRRTTQPRTGLSPWIMPEELNQHQLLELPPALLDDLHVQPLTPPPA</sequence>
<dbReference type="RefSeq" id="WP_124845720.1">
    <property type="nucleotide sequence ID" value="NZ_RQZG01000018.1"/>
</dbReference>
<dbReference type="OrthoDB" id="4541455at2"/>